<organism evidence="2 3">
    <name type="scientific">Halogeometricum borinquense</name>
    <dbReference type="NCBI Taxonomy" id="60847"/>
    <lineage>
        <taxon>Archaea</taxon>
        <taxon>Methanobacteriati</taxon>
        <taxon>Methanobacteriota</taxon>
        <taxon>Stenosarchaea group</taxon>
        <taxon>Halobacteria</taxon>
        <taxon>Halobacteriales</taxon>
        <taxon>Haloferacaceae</taxon>
        <taxon>Halogeometricum</taxon>
    </lineage>
</organism>
<evidence type="ECO:0000256" key="1">
    <source>
        <dbReference type="SAM" id="Phobius"/>
    </source>
</evidence>
<feature type="transmembrane region" description="Helical" evidence="1">
    <location>
        <begin position="435"/>
        <end position="461"/>
    </location>
</feature>
<reference evidence="2 3" key="1">
    <citation type="submission" date="2018-12" db="EMBL/GenBank/DDBJ databases">
        <title>Genome analysis provides insights into bioremediation potentialities of Halogeometricum borinquense strain N11.</title>
        <authorList>
            <person name="Najjari A."/>
            <person name="Youssef N."/>
            <person name="Fhoula I."/>
            <person name="Ben Dhia O."/>
            <person name="Mahjoubi M."/>
            <person name="Ouzari H.I."/>
            <person name="Cherif A."/>
        </authorList>
    </citation>
    <scope>NUCLEOTIDE SEQUENCE [LARGE SCALE GENOMIC DNA]</scope>
    <source>
        <strain evidence="2 3">N11</strain>
    </source>
</reference>
<name>A0A482TV32_9EURY</name>
<gene>
    <name evidence="2" type="ORF">ELS19_00180</name>
</gene>
<comment type="caution">
    <text evidence="2">The sequence shown here is derived from an EMBL/GenBank/DDBJ whole genome shotgun (WGS) entry which is preliminary data.</text>
</comment>
<dbReference type="GeneID" id="9989348"/>
<feature type="transmembrane region" description="Helical" evidence="1">
    <location>
        <begin position="522"/>
        <end position="542"/>
    </location>
</feature>
<feature type="transmembrane region" description="Helical" evidence="1">
    <location>
        <begin position="68"/>
        <end position="87"/>
    </location>
</feature>
<feature type="transmembrane region" description="Helical" evidence="1">
    <location>
        <begin position="362"/>
        <end position="384"/>
    </location>
</feature>
<dbReference type="AlphaFoldDB" id="A0A482TV32"/>
<feature type="transmembrane region" description="Helical" evidence="1">
    <location>
        <begin position="32"/>
        <end position="56"/>
    </location>
</feature>
<dbReference type="EMBL" id="RZHH01000001">
    <property type="protein sequence ID" value="RYJ19465.1"/>
    <property type="molecule type" value="Genomic_DNA"/>
</dbReference>
<feature type="transmembrane region" description="Helical" evidence="1">
    <location>
        <begin position="482"/>
        <end position="502"/>
    </location>
</feature>
<protein>
    <submittedName>
        <fullName evidence="2">TetR family transcriptional regulator</fullName>
    </submittedName>
</protein>
<keyword evidence="1" id="KW-1133">Transmembrane helix</keyword>
<feature type="transmembrane region" description="Helical" evidence="1">
    <location>
        <begin position="335"/>
        <end position="356"/>
    </location>
</feature>
<accession>A0A482TV32</accession>
<feature type="transmembrane region" description="Helical" evidence="1">
    <location>
        <begin position="121"/>
        <end position="141"/>
    </location>
</feature>
<sequence length="555" mass="57989">MSEPGWVQNTIRIGRFEFKRSFRGLRESTGRFIFTILSTLVPSVMFLFIGLLLVSAISTDTIAISDGLRGTVAMFWSFAVFLVTQRVVSTYPRPEAESLLLTTASTRSVVFGLALAETLRVLAYAIAPILVLAALLAYSIGSVVLMAVVPLVVVLLAVTAVVTGSLIGYGIALLLATSPFVARHKTALSVPVVLVFMGVFFVFQVPETLGVSRSAFGWLPMGWLADLVAVGTPLSGSSVNAVGAFAGSILVLVLGGVLLEREATALWFGDEVDPTATTDESGIDSPVADAGSKTRTWTGLRTAISPLVIPSRIDLPTRRVAEMTLLRARRDPRRLSFLIMPLAVLVGPLSTSGSFSSLLEQLPILCVTFLPWIFGAAMTLNPLGDEGSVLPVTLVAATPSQFIRGILLPGVVYGAPVAAVITAVTAVGGGYSLPVVVGLAAVAAFVTLVAAPAGAAVGVYLPRFSAVSVGQSNDVLPPRTSAMIVHGILIIPPAGLLAYLVASPGVAEFVSEILPIVTPTAVRFGVSAAAVLVGVLVGLTGYRTAIHRVRDYEPT</sequence>
<feature type="transmembrane region" description="Helical" evidence="1">
    <location>
        <begin position="147"/>
        <end position="175"/>
    </location>
</feature>
<feature type="transmembrane region" description="Helical" evidence="1">
    <location>
        <begin position="99"/>
        <end position="116"/>
    </location>
</feature>
<proteinExistence type="predicted"/>
<dbReference type="Proteomes" id="UP000294028">
    <property type="component" value="Unassembled WGS sequence"/>
</dbReference>
<feature type="transmembrane region" description="Helical" evidence="1">
    <location>
        <begin position="187"/>
        <end position="205"/>
    </location>
</feature>
<feature type="transmembrane region" description="Helical" evidence="1">
    <location>
        <begin position="241"/>
        <end position="259"/>
    </location>
</feature>
<dbReference type="RefSeq" id="WP_006055837.1">
    <property type="nucleotide sequence ID" value="NZ_RZHH01000001.1"/>
</dbReference>
<dbReference type="OMA" id="PFVARHK"/>
<feature type="transmembrane region" description="Helical" evidence="1">
    <location>
        <begin position="405"/>
        <end position="429"/>
    </location>
</feature>
<keyword evidence="1" id="KW-0812">Transmembrane</keyword>
<evidence type="ECO:0000313" key="2">
    <source>
        <dbReference type="EMBL" id="RYJ19465.1"/>
    </source>
</evidence>
<keyword evidence="1" id="KW-0472">Membrane</keyword>
<evidence type="ECO:0000313" key="3">
    <source>
        <dbReference type="Proteomes" id="UP000294028"/>
    </source>
</evidence>